<comment type="caution">
    <text evidence="2">The sequence shown here is derived from an EMBL/GenBank/DDBJ whole genome shotgun (WGS) entry which is preliminary data.</text>
</comment>
<reference evidence="3" key="1">
    <citation type="journal article" date="2019" name="Int. J. Syst. Evol. Microbiol.">
        <title>The Global Catalogue of Microorganisms (GCM) 10K type strain sequencing project: providing services to taxonomists for standard genome sequencing and annotation.</title>
        <authorList>
            <consortium name="The Broad Institute Genomics Platform"/>
            <consortium name="The Broad Institute Genome Sequencing Center for Infectious Disease"/>
            <person name="Wu L."/>
            <person name="Ma J."/>
        </authorList>
    </citation>
    <scope>NUCLEOTIDE SEQUENCE [LARGE SCALE GENOMIC DNA]</scope>
    <source>
        <strain evidence="3">CGMCC 1.16619</strain>
    </source>
</reference>
<organism evidence="2 3">
    <name type="scientific">Rhodanobacter ginsengisoli</name>
    <dbReference type="NCBI Taxonomy" id="418646"/>
    <lineage>
        <taxon>Bacteria</taxon>
        <taxon>Pseudomonadati</taxon>
        <taxon>Pseudomonadota</taxon>
        <taxon>Gammaproteobacteria</taxon>
        <taxon>Lysobacterales</taxon>
        <taxon>Rhodanobacteraceae</taxon>
        <taxon>Rhodanobacter</taxon>
    </lineage>
</organism>
<proteinExistence type="predicted"/>
<keyword evidence="3" id="KW-1185">Reference proteome</keyword>
<name>A0ABW0QP60_9GAMM</name>
<sequence length="191" mass="21390">MKNDNKKLSKEPAGLHSLSDVQLMELRAAVDTETRKRGLNFNVGEIGEKLAIALFKERPDLSVLAAAPRGTKSIDAISREGNRYSIKTLQKAKKTGTIYPDPSDRDRQLFEFILIVLVNDELTLERIIELDWQQFCAVRSWDTRMNAWYVARSQRALGAGRQIYPKPGAAILPSSTRPAEQSRPPVTTPAV</sequence>
<accession>A0ABW0QP60</accession>
<dbReference type="Proteomes" id="UP001596114">
    <property type="component" value="Unassembled WGS sequence"/>
</dbReference>
<gene>
    <name evidence="2" type="ORF">ACFPPA_13550</name>
</gene>
<protein>
    <submittedName>
        <fullName evidence="2">Uncharacterized protein</fullName>
    </submittedName>
</protein>
<dbReference type="RefSeq" id="WP_377320781.1">
    <property type="nucleotide sequence ID" value="NZ_JBHSNF010000003.1"/>
</dbReference>
<evidence type="ECO:0000256" key="1">
    <source>
        <dbReference type="SAM" id="MobiDB-lite"/>
    </source>
</evidence>
<evidence type="ECO:0000313" key="2">
    <source>
        <dbReference type="EMBL" id="MFC5526761.1"/>
    </source>
</evidence>
<evidence type="ECO:0000313" key="3">
    <source>
        <dbReference type="Proteomes" id="UP001596114"/>
    </source>
</evidence>
<dbReference type="EMBL" id="JBHSNF010000003">
    <property type="protein sequence ID" value="MFC5526761.1"/>
    <property type="molecule type" value="Genomic_DNA"/>
</dbReference>
<feature type="region of interest" description="Disordered" evidence="1">
    <location>
        <begin position="168"/>
        <end position="191"/>
    </location>
</feature>